<dbReference type="InterPro" id="IPR041462">
    <property type="entry name" value="Bact_A2M_MG6"/>
</dbReference>
<dbReference type="InterPro" id="IPR011626">
    <property type="entry name" value="Alpha-macroglobulin_TED"/>
</dbReference>
<dbReference type="InterPro" id="IPR021868">
    <property type="entry name" value="Alpha_2_Macroglob_MG3"/>
</dbReference>
<dbReference type="InterPro" id="IPR041203">
    <property type="entry name" value="Bact_A2M_MG5"/>
</dbReference>
<organism evidence="6 7">
    <name type="scientific">Halothermothrix orenii (strain H 168 / OCM 544 / DSM 9562)</name>
    <dbReference type="NCBI Taxonomy" id="373903"/>
    <lineage>
        <taxon>Bacteria</taxon>
        <taxon>Bacillati</taxon>
        <taxon>Bacillota</taxon>
        <taxon>Clostridia</taxon>
        <taxon>Halanaerobiales</taxon>
        <taxon>Halothermotrichaceae</taxon>
        <taxon>Halothermothrix</taxon>
    </lineage>
</organism>
<protein>
    <submittedName>
        <fullName evidence="6">Alpha-2-macroglobulin domain protein</fullName>
    </submittedName>
</protein>
<dbReference type="EMBL" id="CP001098">
    <property type="protein sequence ID" value="ACL69722.1"/>
    <property type="molecule type" value="Genomic_DNA"/>
</dbReference>
<dbReference type="SMART" id="SM01360">
    <property type="entry name" value="A2M"/>
    <property type="match status" value="1"/>
</dbReference>
<dbReference type="Pfam" id="PF17962">
    <property type="entry name" value="bMG6"/>
    <property type="match status" value="1"/>
</dbReference>
<dbReference type="Gene3D" id="1.50.10.20">
    <property type="match status" value="1"/>
</dbReference>
<dbReference type="PANTHER" id="PTHR40094">
    <property type="entry name" value="ALPHA-2-MACROGLOBULIN HOMOLOG"/>
    <property type="match status" value="1"/>
</dbReference>
<evidence type="ECO:0000259" key="4">
    <source>
        <dbReference type="SMART" id="SM01359"/>
    </source>
</evidence>
<dbReference type="InterPro" id="IPR011625">
    <property type="entry name" value="A2M_N_BRD"/>
</dbReference>
<feature type="domain" description="Alpha-2-macroglobulin" evidence="5">
    <location>
        <begin position="1160"/>
        <end position="1248"/>
    </location>
</feature>
<keyword evidence="3" id="KW-0812">Transmembrane</keyword>
<feature type="domain" description="Alpha-2-macroglobulin bait region" evidence="4">
    <location>
        <begin position="947"/>
        <end position="1089"/>
    </location>
</feature>
<dbReference type="STRING" id="373903.Hore_09660"/>
<dbReference type="CDD" id="cd02891">
    <property type="entry name" value="A2M_like"/>
    <property type="match status" value="1"/>
</dbReference>
<keyword evidence="2" id="KW-0732">Signal</keyword>
<dbReference type="GO" id="GO:0005615">
    <property type="term" value="C:extracellular space"/>
    <property type="evidence" value="ECO:0007669"/>
    <property type="project" value="InterPro"/>
</dbReference>
<dbReference type="Pfam" id="PF00207">
    <property type="entry name" value="A2M"/>
    <property type="match status" value="1"/>
</dbReference>
<dbReference type="Pfam" id="PF17972">
    <property type="entry name" value="bMG5"/>
    <property type="match status" value="1"/>
</dbReference>
<dbReference type="HOGENOM" id="CLU_000965_2_1_9"/>
<keyword evidence="3" id="KW-1133">Transmembrane helix</keyword>
<dbReference type="Pfam" id="PF07703">
    <property type="entry name" value="A2M_BRD"/>
    <property type="match status" value="1"/>
</dbReference>
<dbReference type="InterPro" id="IPR047565">
    <property type="entry name" value="Alpha-macroglob_thiol-ester_cl"/>
</dbReference>
<dbReference type="Pfam" id="PF21142">
    <property type="entry name" value="A2M_bMG2"/>
    <property type="match status" value="1"/>
</dbReference>
<evidence type="ECO:0000313" key="7">
    <source>
        <dbReference type="Proteomes" id="UP000000719"/>
    </source>
</evidence>
<dbReference type="InterPro" id="IPR041246">
    <property type="entry name" value="Bact_MG10"/>
</dbReference>
<comment type="similarity">
    <text evidence="1">Belongs to the protease inhibitor I39 (alpha-2-macroglobulin) family. Bacterial alpha-2-macroglobulin subfamily.</text>
</comment>
<dbReference type="SMART" id="SM01359">
    <property type="entry name" value="A2M_N_2"/>
    <property type="match status" value="1"/>
</dbReference>
<dbReference type="GO" id="GO:0004866">
    <property type="term" value="F:endopeptidase inhibitor activity"/>
    <property type="evidence" value="ECO:0007669"/>
    <property type="project" value="InterPro"/>
</dbReference>
<dbReference type="Proteomes" id="UP000000719">
    <property type="component" value="Chromosome"/>
</dbReference>
<evidence type="ECO:0000313" key="6">
    <source>
        <dbReference type="EMBL" id="ACL69722.1"/>
    </source>
</evidence>
<gene>
    <name evidence="6" type="ordered locus">Hore_09660</name>
</gene>
<dbReference type="SMART" id="SM01419">
    <property type="entry name" value="Thiol-ester_cl"/>
    <property type="match status" value="1"/>
</dbReference>
<dbReference type="InterPro" id="IPR001599">
    <property type="entry name" value="Macroglobln_a2"/>
</dbReference>
<keyword evidence="3" id="KW-0472">Membrane</keyword>
<dbReference type="Pfam" id="PF07678">
    <property type="entry name" value="TED_complement"/>
    <property type="match status" value="1"/>
</dbReference>
<evidence type="ECO:0000259" key="5">
    <source>
        <dbReference type="SMART" id="SM01360"/>
    </source>
</evidence>
<evidence type="ECO:0000256" key="1">
    <source>
        <dbReference type="ARBA" id="ARBA00010556"/>
    </source>
</evidence>
<dbReference type="PANTHER" id="PTHR40094:SF1">
    <property type="entry name" value="UBIQUITIN DOMAIN-CONTAINING PROTEIN"/>
    <property type="match status" value="1"/>
</dbReference>
<dbReference type="SUPFAM" id="SSF48239">
    <property type="entry name" value="Terpenoid cyclases/Protein prenyltransferases"/>
    <property type="match status" value="1"/>
</dbReference>
<evidence type="ECO:0000256" key="3">
    <source>
        <dbReference type="SAM" id="Phobius"/>
    </source>
</evidence>
<proteinExistence type="inferred from homology"/>
<dbReference type="eggNOG" id="COG2373">
    <property type="taxonomic scope" value="Bacteria"/>
</dbReference>
<dbReference type="Pfam" id="PF17973">
    <property type="entry name" value="bMG10"/>
    <property type="match status" value="1"/>
</dbReference>
<dbReference type="InterPro" id="IPR008930">
    <property type="entry name" value="Terpenoid_cyclase/PrenylTrfase"/>
</dbReference>
<dbReference type="InterPro" id="IPR049120">
    <property type="entry name" value="A2M_bMG2"/>
</dbReference>
<dbReference type="InterPro" id="IPR002890">
    <property type="entry name" value="MG2"/>
</dbReference>
<dbReference type="RefSeq" id="WP_012635908.1">
    <property type="nucleotide sequence ID" value="NC_011899.1"/>
</dbReference>
<dbReference type="Pfam" id="PF01835">
    <property type="entry name" value="MG2"/>
    <property type="match status" value="1"/>
</dbReference>
<sequence>MEDKQRKGFISKLPVCNNKEFGKGFVAGLLVALILVGVVALFFSGKVVEVINFASREEVKVIKHPEGEVDPRANLYIKFSKKIVDNNIVGNTISDGMVRLKPFVPGSYRWIKGDELCFLPEEPLNPSTEYELIIKPGVIKSDQYRLNGEKRYTFQTGRFKVLSFKIDVTDSWGEWLKLEGKLSFNYPVSFKELEKYLRLYLYSEKEGEISSLNYYLKPSSDSNEFKVIVHRVKLEDKNHKIKLLINKGLTCKDGGQGLLKDYVKLSRIINEDPIKVGYIRTQSGFNQGEIRIDFSNPVEEESIEAFVTVTPEVPYNIEVAHDDIYLISKEFKPGRVFTVTLKKGLPSKNAAPLARNYTRNLRIPDLDPVVRFKSPGYYLSKKGNKNIVLETVNIDEVDMSIYKIYPNNLVHFLPDSPTTLSKSRLSHLGKVVKEFTLKTNGDRNELKKSIISLAGFIEKEGKGIYQIDVRDRDHYWRSASKIVLATDIGIVTKVSEDELLVWVNSLRDLNSISDVEVTLLSVNNQVICKGRTNNRGLVRFNGLEDKIKDLKPYIVLAEKGNDFSFLRLSHGRVDLTDFDIEGRQYLDEGFEGYLYTDRGVYRPGDKTNIAAIIRGDGGVDIGQLPVKLEVLDPAGNIYSELVKKTGAVGQLEFNLDLPNYVKTGKYTANLYIADNIIGSTEFNVEEFVPDRLKVSIKSNKNSYKSGDKAKIIVKGLNLYGPPASGRKVELSVNLNNYKFTPPGYRSYSFGTSDSDLKVKDRQISSGSLNKEGVFSYMYSFPEGYDTGNMVKAVFKATVKEEGGRAVSAYYVVGYHPYDYYIGLRPGREKYAKINEPYPIKFVVVSPDGKKVTVDDLTVKVYRIISHGIWKKASDGHWYYESNEEKSELLTKDLEVNSSEGEFIYNPPDYGRYEVVISDRDTGSKSSLSFYATGWGYSPWALTNPNKIGLTFDKTLYNPGDIARIQVKAPFSGKALVTVEREKILETRIIEVKENSALLRMKVKENWKPNVYISVQLIRELKPGEERMPLRAFGTSPLRVNSNDQRLKVSINSKGELRPDSKARFEIEVDGVKKETYVAVAAVDEGILQLTSFKTPSPFQFFYGKKSLEVKSYDLYNMVLPEVERVISNSSPAGGESRGFKESIRKDNLNPISVARVKPVSLWSGFIKVNNEGKADIEFELPQFNGSLRVMAVAVSEDRYGSIDKNVLVRDPLVIKPTFPRFVAPEDSFVVPVNIFNASAGPGEFNLELLIDGPARLTGKKGRTIKLDQGEETMVYYRVKAGKASGKLKFKLKVTGNNVETDYDVELPVRPASQRVNEIVTGQISPDDEIDLKLPEGWFKGTDNYVLTVSPFPEVKFSESLSYLLNYPYGCLEQTVSSVFPLLYFNDLARTAEPELFEDESHGYYIKEGITKIQSMQNNDGSFSFWPYGNLKNTWASVYASHFLVEAKKAGYEVSNRVYDRMLRYLQYVSRLQAITPDELQTKVYALYVLSLAGEPDVSSMAYLKNHQMGSLYQDSRALLAAAYYLAGKREESKELLPYQYNPPVVERQTGSNFNSAVRSRALILLALTEINPVHPSIPVLVDDISEEASSGRWGTTQENAFALLAIGKALDQKGNEEYTGQLYLDGTEIGNFNQKKQLVIKDKGLGGKKITITMEGKGTAYYYARASGIPELNKIIEKDNGIKVTRKFYNKAGDEIDTSEIIQGELIIAEITVEADRNKVNNVVVVDMLPAGLEIENPRLGSRSRLEWAEESTLPIEYQDIRDDRLLLFTTIKNKGRKYKYYYTLRAVTAGEFTLPPVKAECMYEPELNSISSSGQIKVIRGK</sequence>
<accession>B8CWQ3</accession>
<dbReference type="Pfam" id="PF11974">
    <property type="entry name" value="bMG3"/>
    <property type="match status" value="1"/>
</dbReference>
<reference evidence="6 7" key="1">
    <citation type="journal article" date="2009" name="PLoS ONE">
        <title>Genome analysis of the anaerobic thermohalophilic bacterium Halothermothrix orenii.</title>
        <authorList>
            <person name="Mavromatis K."/>
            <person name="Ivanova N."/>
            <person name="Anderson I."/>
            <person name="Lykidis A."/>
            <person name="Hooper S.D."/>
            <person name="Sun H."/>
            <person name="Kunin V."/>
            <person name="Lapidus A."/>
            <person name="Hugenholtz P."/>
            <person name="Patel B."/>
            <person name="Kyrpides N.C."/>
        </authorList>
    </citation>
    <scope>NUCLEOTIDE SEQUENCE [LARGE SCALE GENOMIC DNA]</scope>
    <source>
        <strain evidence="7">H 168 / OCM 544 / DSM 9562</strain>
    </source>
</reference>
<dbReference type="Gene3D" id="2.60.40.1930">
    <property type="match status" value="1"/>
</dbReference>
<dbReference type="Gene3D" id="2.60.40.3710">
    <property type="match status" value="1"/>
</dbReference>
<dbReference type="InterPro" id="IPR051802">
    <property type="entry name" value="YfhM-like"/>
</dbReference>
<feature type="transmembrane region" description="Helical" evidence="3">
    <location>
        <begin position="21"/>
        <end position="43"/>
    </location>
</feature>
<evidence type="ECO:0000256" key="2">
    <source>
        <dbReference type="ARBA" id="ARBA00022729"/>
    </source>
</evidence>
<dbReference type="KEGG" id="hor:Hore_09660"/>
<name>B8CWQ3_HALOH</name>
<keyword evidence="7" id="KW-1185">Reference proteome</keyword>
<dbReference type="OrthoDB" id="9767116at2"/>